<sequence length="133" mass="14175">MYKLISRAAALLAGIVLSAGAFAAAELPAQSTEQAGVTVKVVPRNITGAVWEFEVVLDTHVRALTDDLLQGAALVAANGAAVRPTGWQGDPPGGHHRKGVLQFKALDPRPAILELRIVRPDEQAPRAFRWPLN</sequence>
<reference evidence="2 3" key="1">
    <citation type="submission" date="2019-12" db="EMBL/GenBank/DDBJ databases">
        <title>Comparative genomics gives insights into the taxonomy of the Azoarcus-Aromatoleum group and reveals separate origins of nif in the plant-associated Azoarcus and non-plant-associated Aromatoleum sub-groups.</title>
        <authorList>
            <person name="Lafos M."/>
            <person name="Maluk M."/>
            <person name="Batista M."/>
            <person name="Junghare M."/>
            <person name="Carmona M."/>
            <person name="Faoro H."/>
            <person name="Cruz L.M."/>
            <person name="Battistoni F."/>
            <person name="De Souza E."/>
            <person name="Pedrosa F."/>
            <person name="Chen W.-M."/>
            <person name="Poole P.S."/>
            <person name="Dixon R.A."/>
            <person name="James E.K."/>
        </authorList>
    </citation>
    <scope>NUCLEOTIDE SEQUENCE [LARGE SCALE GENOMIC DNA]</scope>
    <source>
        <strain evidence="2 3">ToN1</strain>
    </source>
</reference>
<proteinExistence type="predicted"/>
<protein>
    <submittedName>
        <fullName evidence="2">Uncharacterized protein</fullName>
    </submittedName>
</protein>
<feature type="signal peptide" evidence="1">
    <location>
        <begin position="1"/>
        <end position="23"/>
    </location>
</feature>
<accession>A0ABX1MIH7</accession>
<name>A0ABX1MIH7_9RHOO</name>
<dbReference type="Proteomes" id="UP000652074">
    <property type="component" value="Unassembled WGS sequence"/>
</dbReference>
<organism evidence="2 3">
    <name type="scientific">Aromatoleum petrolei</name>
    <dbReference type="NCBI Taxonomy" id="76116"/>
    <lineage>
        <taxon>Bacteria</taxon>
        <taxon>Pseudomonadati</taxon>
        <taxon>Pseudomonadota</taxon>
        <taxon>Betaproteobacteria</taxon>
        <taxon>Rhodocyclales</taxon>
        <taxon>Rhodocyclaceae</taxon>
        <taxon>Aromatoleum</taxon>
    </lineage>
</organism>
<dbReference type="EMBL" id="WTVR01000006">
    <property type="protein sequence ID" value="NMF87757.1"/>
    <property type="molecule type" value="Genomic_DNA"/>
</dbReference>
<keyword evidence="3" id="KW-1185">Reference proteome</keyword>
<evidence type="ECO:0000313" key="3">
    <source>
        <dbReference type="Proteomes" id="UP000652074"/>
    </source>
</evidence>
<evidence type="ECO:0000256" key="1">
    <source>
        <dbReference type="SAM" id="SignalP"/>
    </source>
</evidence>
<evidence type="ECO:0000313" key="2">
    <source>
        <dbReference type="EMBL" id="NMF87757.1"/>
    </source>
</evidence>
<feature type="chain" id="PRO_5045421766" evidence="1">
    <location>
        <begin position="24"/>
        <end position="133"/>
    </location>
</feature>
<keyword evidence="1" id="KW-0732">Signal</keyword>
<comment type="caution">
    <text evidence="2">The sequence shown here is derived from an EMBL/GenBank/DDBJ whole genome shotgun (WGS) entry which is preliminary data.</text>
</comment>
<gene>
    <name evidence="2" type="ORF">GPA26_04595</name>
</gene>
<dbReference type="RefSeq" id="WP_169205196.1">
    <property type="nucleotide sequence ID" value="NZ_CP059560.1"/>
</dbReference>